<protein>
    <submittedName>
        <fullName evidence="3">Uroporphyrinogen-III C-methyltransferase</fullName>
        <ecNumber evidence="3">2.1.1.107</ecNumber>
    </submittedName>
</protein>
<sequence length="384" mass="43007">MTDQTDKDNQLNNESIDEPQAQSSSEAEPELDTVVKEEPNVGQEDLNQIDENDESPRTKSTSRFLLVVIVLVILLLGLSGFGGWWVWQQSQTQIEALDAQNKLLADQIAAAQVQITEVSNRRASYADGISNEIAKIEALVVQSAQRMNRQADQTENRWPLEEALTLTRLAQRRLFLDKNAAVSISLLKSADDILASLDAAAVLPLREQIAKDILALRNAQSIDLNGTYFHLAAIADAVRELTWLPKPALAENIEPEANLVEGFWQSIKQVVVVTRMDDIVQAPPLQSDFELWRQHTLMVLAQAQLALLAQNQALYETAIAQSIDQLSQMKSQFDFTAYLDQLTQLKRYKLNPTWPDIGNSVNQLNDYIQQQNESEQSASEEVQS</sequence>
<proteinExistence type="predicted"/>
<feature type="compositionally biased region" description="Polar residues" evidence="1">
    <location>
        <begin position="10"/>
        <end position="26"/>
    </location>
</feature>
<keyword evidence="3" id="KW-0808">Transferase</keyword>
<keyword evidence="2" id="KW-0812">Transmembrane</keyword>
<dbReference type="RefSeq" id="WP_290280885.1">
    <property type="nucleotide sequence ID" value="NZ_JAUFQI010000001.1"/>
</dbReference>
<keyword evidence="2" id="KW-1133">Transmembrane helix</keyword>
<dbReference type="Pfam" id="PF04375">
    <property type="entry name" value="HemX"/>
    <property type="match status" value="1"/>
</dbReference>
<dbReference type="PANTHER" id="PTHR38043">
    <property type="entry name" value="PROTEIN HEMX"/>
    <property type="match status" value="1"/>
</dbReference>
<keyword evidence="3" id="KW-0489">Methyltransferase</keyword>
<dbReference type="EMBL" id="JBHRYN010000003">
    <property type="protein sequence ID" value="MFC3700167.1"/>
    <property type="molecule type" value="Genomic_DNA"/>
</dbReference>
<dbReference type="InterPro" id="IPR007470">
    <property type="entry name" value="HemX"/>
</dbReference>
<keyword evidence="2" id="KW-0472">Membrane</keyword>
<reference evidence="4" key="1">
    <citation type="journal article" date="2019" name="Int. J. Syst. Evol. Microbiol.">
        <title>The Global Catalogue of Microorganisms (GCM) 10K type strain sequencing project: providing services to taxonomists for standard genome sequencing and annotation.</title>
        <authorList>
            <consortium name="The Broad Institute Genomics Platform"/>
            <consortium name="The Broad Institute Genome Sequencing Center for Infectious Disease"/>
            <person name="Wu L."/>
            <person name="Ma J."/>
        </authorList>
    </citation>
    <scope>NUCLEOTIDE SEQUENCE [LARGE SCALE GENOMIC DNA]</scope>
    <source>
        <strain evidence="4">CECT 8288</strain>
    </source>
</reference>
<feature type="transmembrane region" description="Helical" evidence="2">
    <location>
        <begin position="64"/>
        <end position="87"/>
    </location>
</feature>
<dbReference type="PANTHER" id="PTHR38043:SF1">
    <property type="entry name" value="PROTEIN HEMX"/>
    <property type="match status" value="1"/>
</dbReference>
<keyword evidence="4" id="KW-1185">Reference proteome</keyword>
<evidence type="ECO:0000313" key="3">
    <source>
        <dbReference type="EMBL" id="MFC3700167.1"/>
    </source>
</evidence>
<evidence type="ECO:0000256" key="2">
    <source>
        <dbReference type="SAM" id="Phobius"/>
    </source>
</evidence>
<dbReference type="GO" id="GO:0032259">
    <property type="term" value="P:methylation"/>
    <property type="evidence" value="ECO:0007669"/>
    <property type="project" value="UniProtKB-KW"/>
</dbReference>
<dbReference type="GO" id="GO:0004851">
    <property type="term" value="F:uroporphyrin-III C-methyltransferase activity"/>
    <property type="evidence" value="ECO:0007669"/>
    <property type="project" value="UniProtKB-EC"/>
</dbReference>
<evidence type="ECO:0000313" key="4">
    <source>
        <dbReference type="Proteomes" id="UP001595710"/>
    </source>
</evidence>
<accession>A0ABV7WM54</accession>
<organism evidence="3 4">
    <name type="scientific">Reinekea marina</name>
    <dbReference type="NCBI Taxonomy" id="1310421"/>
    <lineage>
        <taxon>Bacteria</taxon>
        <taxon>Pseudomonadati</taxon>
        <taxon>Pseudomonadota</taxon>
        <taxon>Gammaproteobacteria</taxon>
        <taxon>Oceanospirillales</taxon>
        <taxon>Saccharospirillaceae</taxon>
        <taxon>Reinekea</taxon>
    </lineage>
</organism>
<name>A0ABV7WM54_9GAMM</name>
<comment type="caution">
    <text evidence="3">The sequence shown here is derived from an EMBL/GenBank/DDBJ whole genome shotgun (WGS) entry which is preliminary data.</text>
</comment>
<gene>
    <name evidence="3" type="ORF">ACFOND_00835</name>
</gene>
<dbReference type="EC" id="2.1.1.107" evidence="3"/>
<feature type="region of interest" description="Disordered" evidence="1">
    <location>
        <begin position="1"/>
        <end position="57"/>
    </location>
</feature>
<evidence type="ECO:0000256" key="1">
    <source>
        <dbReference type="SAM" id="MobiDB-lite"/>
    </source>
</evidence>
<dbReference type="Proteomes" id="UP001595710">
    <property type="component" value="Unassembled WGS sequence"/>
</dbReference>